<dbReference type="GO" id="GO:0009328">
    <property type="term" value="C:phenylalanine-tRNA ligase complex"/>
    <property type="evidence" value="ECO:0007669"/>
    <property type="project" value="TreeGrafter"/>
</dbReference>
<keyword evidence="9" id="KW-0479">Metal-binding</keyword>
<evidence type="ECO:0000256" key="9">
    <source>
        <dbReference type="ARBA" id="ARBA00022723"/>
    </source>
</evidence>
<evidence type="ECO:0000256" key="1">
    <source>
        <dbReference type="ARBA" id="ARBA00001946"/>
    </source>
</evidence>
<evidence type="ECO:0000256" key="14">
    <source>
        <dbReference type="ARBA" id="ARBA00023146"/>
    </source>
</evidence>
<keyword evidence="8 18" id="KW-0436">Ligase</keyword>
<evidence type="ECO:0000256" key="3">
    <source>
        <dbReference type="ARBA" id="ARBA00007438"/>
    </source>
</evidence>
<keyword evidence="11" id="KW-0067">ATP-binding</keyword>
<evidence type="ECO:0000256" key="16">
    <source>
        <dbReference type="ARBA" id="ARBA00049255"/>
    </source>
</evidence>
<keyword evidence="10" id="KW-0547">Nucleotide-binding</keyword>
<evidence type="ECO:0000256" key="5">
    <source>
        <dbReference type="ARBA" id="ARBA00012814"/>
    </source>
</evidence>
<dbReference type="NCBIfam" id="TIGR00471">
    <property type="entry name" value="pheT_arch"/>
    <property type="match status" value="1"/>
</dbReference>
<evidence type="ECO:0000313" key="21">
    <source>
        <dbReference type="Proteomes" id="UP001302367"/>
    </source>
</evidence>
<proteinExistence type="inferred from homology"/>
<comment type="similarity">
    <text evidence="3">Belongs to the phenylalanyl-tRNA synthetase beta subunit family. Type 2 subfamily.</text>
</comment>
<dbReference type="Gene3D" id="3.30.930.10">
    <property type="entry name" value="Bira Bifunctional Protein, Domain 2"/>
    <property type="match status" value="1"/>
</dbReference>
<evidence type="ECO:0000313" key="20">
    <source>
        <dbReference type="Proteomes" id="UP000230605"/>
    </source>
</evidence>
<dbReference type="Pfam" id="PF17759">
    <property type="entry name" value="tRNA_synthFbeta"/>
    <property type="match status" value="1"/>
</dbReference>
<evidence type="ECO:0000313" key="18">
    <source>
        <dbReference type="EMBL" id="PIB00535.1"/>
    </source>
</evidence>
<dbReference type="SUPFAM" id="SSF56037">
    <property type="entry name" value="PheT/TilS domain"/>
    <property type="match status" value="1"/>
</dbReference>
<evidence type="ECO:0000256" key="12">
    <source>
        <dbReference type="ARBA" id="ARBA00022842"/>
    </source>
</evidence>
<sequence length="601" mass="67983">MPTIGVDKEDFYRAIGKDPKTYTKEEFDQLCFDFGIELDEDTSESKRPIVDGVEERPQLKIEIPANRYDMLCFEGIALALNVFLGRQPMPKFTLAPPKDGKLLTVNIAKETEQIRPFFSCAILRGIKFDKARYDSFIALQDKLHQNLARQRTLVSIGTHDLDTIEGPFSYEALPPDEIKFAPLNQTKVMTGREQMDFFEKDKHLSRYLHIIRDSPVYPIIYDKNRTVLSMPPIINSNHSKITLDTKNVFIDITATDETKLELVNHVLCAMFSEYCSEPFTIEPVQIVSEHNGRTRQTPSLQPRKAQASASFINSVCGLNESRESLSDLLKKMAYDARPSAEDKDLLDVDIPITRADVLHQADIMEDAAIAYGFNNLPKSFPASSSSVAAALPVNKLADIVRLESAMAGWSEVMPLILCSHDENYAWLNQKDDGRAVRLANPKTAEYQIVRTSLVPGLLKTIRENRRHAVPMKIFEVADVCFKDDTLERRSRNERHFAAAWYGKTSGFEQVHGLLDRVMTMLRSAFITREDGLKNEALQGYWIEEVDDPTYLAGHSAAIYLQLAGKKAQRIGTFGILHPAVLKNFELPFPTSTLELNLEVFL</sequence>
<evidence type="ECO:0000256" key="8">
    <source>
        <dbReference type="ARBA" id="ARBA00022598"/>
    </source>
</evidence>
<dbReference type="SMART" id="SM00874">
    <property type="entry name" value="B5"/>
    <property type="match status" value="1"/>
</dbReference>
<keyword evidence="14" id="KW-0030">Aminoacyl-tRNA synthetase</keyword>
<keyword evidence="7" id="KW-0963">Cytoplasm</keyword>
<feature type="domain" description="B5" evidence="17">
    <location>
        <begin position="300"/>
        <end position="378"/>
    </location>
</feature>
<evidence type="ECO:0000256" key="6">
    <source>
        <dbReference type="ARBA" id="ARBA00017032"/>
    </source>
</evidence>
<dbReference type="InterPro" id="IPR045060">
    <property type="entry name" value="Phe-tRNA-ligase_IIc_bsu"/>
</dbReference>
<keyword evidence="13" id="KW-0648">Protein biosynthesis</keyword>
<dbReference type="GO" id="GO:0004826">
    <property type="term" value="F:phenylalanine-tRNA ligase activity"/>
    <property type="evidence" value="ECO:0007669"/>
    <property type="project" value="UniProtKB-EC"/>
</dbReference>
<dbReference type="InterPro" id="IPR020825">
    <property type="entry name" value="Phe-tRNA_synthase-like_B3/B4"/>
</dbReference>
<dbReference type="PROSITE" id="PS51483">
    <property type="entry name" value="B5"/>
    <property type="match status" value="1"/>
</dbReference>
<dbReference type="Pfam" id="PF03483">
    <property type="entry name" value="B3_4"/>
    <property type="match status" value="1"/>
</dbReference>
<organism evidence="18 20">
    <name type="scientific">Cercospora beticola</name>
    <name type="common">Sugarbeet leaf spot fungus</name>
    <dbReference type="NCBI Taxonomy" id="122368"/>
    <lineage>
        <taxon>Eukaryota</taxon>
        <taxon>Fungi</taxon>
        <taxon>Dikarya</taxon>
        <taxon>Ascomycota</taxon>
        <taxon>Pezizomycotina</taxon>
        <taxon>Dothideomycetes</taxon>
        <taxon>Dothideomycetidae</taxon>
        <taxon>Mycosphaerellales</taxon>
        <taxon>Mycosphaerellaceae</taxon>
        <taxon>Cercospora</taxon>
    </lineage>
</organism>
<dbReference type="EC" id="6.1.1.20" evidence="5"/>
<name>A0A2G5I6W8_CERBT</name>
<dbReference type="FunFam" id="3.30.56.10:FF:000004">
    <property type="entry name" value="Phenylalanyl-tRNA synthetase, beta subunit"/>
    <property type="match status" value="1"/>
</dbReference>
<evidence type="ECO:0000259" key="17">
    <source>
        <dbReference type="PROSITE" id="PS51483"/>
    </source>
</evidence>
<dbReference type="Gene3D" id="3.30.56.10">
    <property type="match status" value="2"/>
</dbReference>
<dbReference type="FunFam" id="3.30.56.10:FF:000006">
    <property type="entry name" value="Phenylalanyl-tRNA synthetase subunit beta"/>
    <property type="match status" value="1"/>
</dbReference>
<evidence type="ECO:0000256" key="11">
    <source>
        <dbReference type="ARBA" id="ARBA00022840"/>
    </source>
</evidence>
<dbReference type="FunFam" id="3.50.40.10:FF:000002">
    <property type="entry name" value="phenylalanine--tRNA ligase beta subunit"/>
    <property type="match status" value="1"/>
</dbReference>
<dbReference type="EMBL" id="CP134184">
    <property type="protein sequence ID" value="WPA96099.1"/>
    <property type="molecule type" value="Genomic_DNA"/>
</dbReference>
<dbReference type="SUPFAM" id="SSF55681">
    <property type="entry name" value="Class II aaRS and biotin synthetases"/>
    <property type="match status" value="1"/>
</dbReference>
<dbReference type="InterPro" id="IPR009061">
    <property type="entry name" value="DNA-bd_dom_put_sf"/>
</dbReference>
<comment type="catalytic activity">
    <reaction evidence="16">
        <text>tRNA(Phe) + L-phenylalanine + ATP = L-phenylalanyl-tRNA(Phe) + AMP + diphosphate + H(+)</text>
        <dbReference type="Rhea" id="RHEA:19413"/>
        <dbReference type="Rhea" id="RHEA-COMP:9668"/>
        <dbReference type="Rhea" id="RHEA-COMP:9699"/>
        <dbReference type="ChEBI" id="CHEBI:15378"/>
        <dbReference type="ChEBI" id="CHEBI:30616"/>
        <dbReference type="ChEBI" id="CHEBI:33019"/>
        <dbReference type="ChEBI" id="CHEBI:58095"/>
        <dbReference type="ChEBI" id="CHEBI:78442"/>
        <dbReference type="ChEBI" id="CHEBI:78531"/>
        <dbReference type="ChEBI" id="CHEBI:456215"/>
        <dbReference type="EC" id="6.1.1.20"/>
    </reaction>
</comment>
<dbReference type="SUPFAM" id="SSF46955">
    <property type="entry name" value="Putative DNA-binding domain"/>
    <property type="match status" value="2"/>
</dbReference>
<evidence type="ECO:0000256" key="13">
    <source>
        <dbReference type="ARBA" id="ARBA00022917"/>
    </source>
</evidence>
<dbReference type="InterPro" id="IPR041616">
    <property type="entry name" value="PheRS_beta_core"/>
</dbReference>
<accession>A0A2G5I6W8</accession>
<evidence type="ECO:0000256" key="15">
    <source>
        <dbReference type="ARBA" id="ARBA00033189"/>
    </source>
</evidence>
<protein>
    <recommendedName>
        <fullName evidence="6">Phenylalanine--tRNA ligase beta subunit</fullName>
        <ecNumber evidence="5">6.1.1.20</ecNumber>
    </recommendedName>
    <alternativeName>
        <fullName evidence="15">Phenylalanyl-tRNA synthetase beta subunit</fullName>
    </alternativeName>
</protein>
<keyword evidence="21" id="KW-1185">Reference proteome</keyword>
<dbReference type="InterPro" id="IPR004531">
    <property type="entry name" value="Phe-tRNA-synth_IIc_bsu_arc_euk"/>
</dbReference>
<dbReference type="OrthoDB" id="1698572at2759"/>
<dbReference type="GO" id="GO:0005524">
    <property type="term" value="F:ATP binding"/>
    <property type="evidence" value="ECO:0007669"/>
    <property type="project" value="UniProtKB-KW"/>
</dbReference>
<dbReference type="GO" id="GO:0003723">
    <property type="term" value="F:RNA binding"/>
    <property type="evidence" value="ECO:0007669"/>
    <property type="project" value="InterPro"/>
</dbReference>
<dbReference type="SMART" id="SM00873">
    <property type="entry name" value="B3_4"/>
    <property type="match status" value="1"/>
</dbReference>
<dbReference type="Pfam" id="PF18262">
    <property type="entry name" value="PhetRS_B1"/>
    <property type="match status" value="1"/>
</dbReference>
<dbReference type="Proteomes" id="UP001302367">
    <property type="component" value="Chromosome 1"/>
</dbReference>
<dbReference type="InterPro" id="IPR005147">
    <property type="entry name" value="tRNA_synthase_B5-dom"/>
</dbReference>
<dbReference type="GO" id="GO:0000287">
    <property type="term" value="F:magnesium ion binding"/>
    <property type="evidence" value="ECO:0007669"/>
    <property type="project" value="InterPro"/>
</dbReference>
<dbReference type="Gene3D" id="3.50.40.10">
    <property type="entry name" value="Phenylalanyl-trna Synthetase, Chain B, domain 3"/>
    <property type="match status" value="1"/>
</dbReference>
<evidence type="ECO:0000256" key="10">
    <source>
        <dbReference type="ARBA" id="ARBA00022741"/>
    </source>
</evidence>
<evidence type="ECO:0000256" key="2">
    <source>
        <dbReference type="ARBA" id="ARBA00004496"/>
    </source>
</evidence>
<keyword evidence="12" id="KW-0460">Magnesium</keyword>
<reference evidence="18 20" key="1">
    <citation type="submission" date="2015-10" db="EMBL/GenBank/DDBJ databases">
        <title>The cercosporin biosynthetic gene cluster was horizontally transferred to several fungal lineages and shown to be expanded in Cercospora beticola based on microsynteny with recipient genomes.</title>
        <authorList>
            <person name="De Jonge R."/>
            <person name="Ebert M.K."/>
            <person name="Suttle J.C."/>
            <person name="Jurick Ii W.M."/>
            <person name="Secor G.A."/>
            <person name="Thomma B.P."/>
            <person name="Van De Peer Y."/>
            <person name="Bolton M.D."/>
        </authorList>
    </citation>
    <scope>NUCLEOTIDE SEQUENCE [LARGE SCALE GENOMIC DNA]</scope>
    <source>
        <strain evidence="18 20">09-40</strain>
    </source>
</reference>
<dbReference type="InterPro" id="IPR040659">
    <property type="entry name" value="PhetRS_B1"/>
</dbReference>
<reference evidence="19 21" key="2">
    <citation type="submission" date="2023-09" db="EMBL/GenBank/DDBJ databases">
        <title>Complete-Gapless Cercospora beticola genome.</title>
        <authorList>
            <person name="Wyatt N.A."/>
            <person name="Spanner R.E."/>
            <person name="Bolton M.D."/>
        </authorList>
    </citation>
    <scope>NUCLEOTIDE SEQUENCE [LARGE SCALE GENOMIC DNA]</scope>
    <source>
        <strain evidence="19">Cb09-40</strain>
    </source>
</reference>
<dbReference type="InterPro" id="IPR005146">
    <property type="entry name" value="B3/B4_tRNA-bd"/>
</dbReference>
<gene>
    <name evidence="18" type="ORF">CB0940_00673</name>
    <name evidence="19" type="ORF">RHO25_000705</name>
</gene>
<dbReference type="Pfam" id="PF03484">
    <property type="entry name" value="B5"/>
    <property type="match status" value="1"/>
</dbReference>
<dbReference type="PANTHER" id="PTHR10947:SF0">
    <property type="entry name" value="PHENYLALANINE--TRNA LIGASE BETA SUBUNIT"/>
    <property type="match status" value="1"/>
</dbReference>
<evidence type="ECO:0000256" key="4">
    <source>
        <dbReference type="ARBA" id="ARBA00011209"/>
    </source>
</evidence>
<comment type="subunit">
    <text evidence="4">Tetramer of two alpha and two beta subunits.</text>
</comment>
<comment type="cofactor">
    <cofactor evidence="1">
        <name>Mg(2+)</name>
        <dbReference type="ChEBI" id="CHEBI:18420"/>
    </cofactor>
</comment>
<comment type="subcellular location">
    <subcellularLocation>
        <location evidence="2">Cytoplasm</location>
    </subcellularLocation>
</comment>
<evidence type="ECO:0000256" key="7">
    <source>
        <dbReference type="ARBA" id="ARBA00022490"/>
    </source>
</evidence>
<evidence type="ECO:0000313" key="19">
    <source>
        <dbReference type="EMBL" id="WPA96099.1"/>
    </source>
</evidence>
<dbReference type="AlphaFoldDB" id="A0A2G5I6W8"/>
<dbReference type="PANTHER" id="PTHR10947">
    <property type="entry name" value="PHENYLALANYL-TRNA SYNTHETASE BETA CHAIN AND LEUCINE-RICH REPEAT-CONTAINING PROTEIN 47"/>
    <property type="match status" value="1"/>
</dbReference>
<dbReference type="CDD" id="cd00769">
    <property type="entry name" value="PheRS_beta_core"/>
    <property type="match status" value="1"/>
</dbReference>
<dbReference type="Proteomes" id="UP000230605">
    <property type="component" value="Chromosome 1"/>
</dbReference>
<dbReference type="GO" id="GO:0006432">
    <property type="term" value="P:phenylalanyl-tRNA aminoacylation"/>
    <property type="evidence" value="ECO:0007669"/>
    <property type="project" value="InterPro"/>
</dbReference>
<dbReference type="EMBL" id="LKMD01000100">
    <property type="protein sequence ID" value="PIB00535.1"/>
    <property type="molecule type" value="Genomic_DNA"/>
</dbReference>
<dbReference type="InterPro" id="IPR045864">
    <property type="entry name" value="aa-tRNA-synth_II/BPL/LPL"/>
</dbReference>
<dbReference type="FunFam" id="3.30.930.10:FF:000052">
    <property type="entry name" value="Phenylalanyl-tRNA synthetase, beta subunit"/>
    <property type="match status" value="1"/>
</dbReference>